<dbReference type="AlphaFoldDB" id="A0A2P2PPF8"/>
<organism evidence="2">
    <name type="scientific">Rhizophora mucronata</name>
    <name type="common">Asiatic mangrove</name>
    <dbReference type="NCBI Taxonomy" id="61149"/>
    <lineage>
        <taxon>Eukaryota</taxon>
        <taxon>Viridiplantae</taxon>
        <taxon>Streptophyta</taxon>
        <taxon>Embryophyta</taxon>
        <taxon>Tracheophyta</taxon>
        <taxon>Spermatophyta</taxon>
        <taxon>Magnoliopsida</taxon>
        <taxon>eudicotyledons</taxon>
        <taxon>Gunneridae</taxon>
        <taxon>Pentapetalae</taxon>
        <taxon>rosids</taxon>
        <taxon>fabids</taxon>
        <taxon>Malpighiales</taxon>
        <taxon>Rhizophoraceae</taxon>
        <taxon>Rhizophora</taxon>
    </lineage>
</organism>
<feature type="transmembrane region" description="Helical" evidence="1">
    <location>
        <begin position="6"/>
        <end position="22"/>
    </location>
</feature>
<dbReference type="EMBL" id="GGEC01076111">
    <property type="protein sequence ID" value="MBX56595.1"/>
    <property type="molecule type" value="Transcribed_RNA"/>
</dbReference>
<evidence type="ECO:0000256" key="1">
    <source>
        <dbReference type="SAM" id="Phobius"/>
    </source>
</evidence>
<evidence type="ECO:0000313" key="2">
    <source>
        <dbReference type="EMBL" id="MBX56595.1"/>
    </source>
</evidence>
<reference evidence="2" key="1">
    <citation type="submission" date="2018-02" db="EMBL/GenBank/DDBJ databases">
        <title>Rhizophora mucronata_Transcriptome.</title>
        <authorList>
            <person name="Meera S.P."/>
            <person name="Sreeshan A."/>
            <person name="Augustine A."/>
        </authorList>
    </citation>
    <scope>NUCLEOTIDE SEQUENCE</scope>
    <source>
        <tissue evidence="2">Leaf</tissue>
    </source>
</reference>
<proteinExistence type="predicted"/>
<keyword evidence="1" id="KW-1133">Transmembrane helix</keyword>
<keyword evidence="1" id="KW-0812">Transmembrane</keyword>
<name>A0A2P2PPF8_RHIMU</name>
<sequence length="88" mass="10266">MPKKNIVLVLYILSAMVSLKIVPWKDFKIKYMGAKLTIDSDQSLMKSTTSFPLFSSKKRTDSWHLLHSTMNWRRRHAKIPTQKMASNL</sequence>
<accession>A0A2P2PPF8</accession>
<protein>
    <submittedName>
        <fullName evidence="2">Uncharacterized protein</fullName>
    </submittedName>
</protein>
<keyword evidence="1" id="KW-0472">Membrane</keyword>